<name>A0ABY5SV63_9SPHN</name>
<feature type="transmembrane region" description="Helical" evidence="1">
    <location>
        <begin position="158"/>
        <end position="182"/>
    </location>
</feature>
<evidence type="ECO:0000313" key="2">
    <source>
        <dbReference type="EMBL" id="UVI38427.1"/>
    </source>
</evidence>
<keyword evidence="1" id="KW-1133">Transmembrane helix</keyword>
<gene>
    <name evidence="2" type="ORF">L1F33_09150</name>
</gene>
<feature type="transmembrane region" description="Helical" evidence="1">
    <location>
        <begin position="207"/>
        <end position="229"/>
    </location>
</feature>
<dbReference type="EMBL" id="CP092471">
    <property type="protein sequence ID" value="UVI38427.1"/>
    <property type="molecule type" value="Genomic_DNA"/>
</dbReference>
<dbReference type="Pfam" id="PF03929">
    <property type="entry name" value="PepSY_TM"/>
    <property type="match status" value="1"/>
</dbReference>
<accession>A0ABY5SV63</accession>
<organism evidence="2 3">
    <name type="scientific">Qipengyuania spongiae</name>
    <dbReference type="NCBI Taxonomy" id="2909673"/>
    <lineage>
        <taxon>Bacteria</taxon>
        <taxon>Pseudomonadati</taxon>
        <taxon>Pseudomonadota</taxon>
        <taxon>Alphaproteobacteria</taxon>
        <taxon>Sphingomonadales</taxon>
        <taxon>Erythrobacteraceae</taxon>
        <taxon>Qipengyuania</taxon>
    </lineage>
</organism>
<dbReference type="Proteomes" id="UP001065265">
    <property type="component" value="Chromosome"/>
</dbReference>
<dbReference type="RefSeq" id="WP_265557594.1">
    <property type="nucleotide sequence ID" value="NZ_CP092471.1"/>
</dbReference>
<keyword evidence="3" id="KW-1185">Reference proteome</keyword>
<keyword evidence="1" id="KW-0472">Membrane</keyword>
<evidence type="ECO:0000313" key="3">
    <source>
        <dbReference type="Proteomes" id="UP001065265"/>
    </source>
</evidence>
<keyword evidence="1" id="KW-0812">Transmembrane</keyword>
<dbReference type="PANTHER" id="PTHR34219">
    <property type="entry name" value="IRON-REGULATED INNER MEMBRANE PROTEIN-RELATED"/>
    <property type="match status" value="1"/>
</dbReference>
<proteinExistence type="predicted"/>
<feature type="transmembrane region" description="Helical" evidence="1">
    <location>
        <begin position="352"/>
        <end position="373"/>
    </location>
</feature>
<feature type="transmembrane region" description="Helical" evidence="1">
    <location>
        <begin position="27"/>
        <end position="48"/>
    </location>
</feature>
<dbReference type="InterPro" id="IPR005625">
    <property type="entry name" value="PepSY-ass_TM"/>
</dbReference>
<protein>
    <submittedName>
        <fullName evidence="2">PepSY domain-containing protein</fullName>
    </submittedName>
</protein>
<reference evidence="2" key="1">
    <citation type="submission" date="2022-02" db="EMBL/GenBank/DDBJ databases">
        <title>Qipengyuania spongiae sp. nov., isolated from marine sponge.</title>
        <authorList>
            <person name="Li Z."/>
            <person name="Zhang M."/>
        </authorList>
    </citation>
    <scope>NUCLEOTIDE SEQUENCE</scope>
    <source>
        <strain evidence="2">PHS-Z21</strain>
    </source>
</reference>
<evidence type="ECO:0000256" key="1">
    <source>
        <dbReference type="SAM" id="Phobius"/>
    </source>
</evidence>
<dbReference type="PANTHER" id="PTHR34219:SF3">
    <property type="entry name" value="BLL7967 PROTEIN"/>
    <property type="match status" value="1"/>
</dbReference>
<sequence length="397" mass="43328">MTTSRVGFSGHAVKRDTIRIWYLTHRWSSLVSTAFLLMLCVTGLPLIFHDEIDAAFGEDWESRLPGNPSAITGQPLDAILNSALAERPGEVPLFMGFSQDSSLLTVTTGPSPDAPGSEMTLLYFDRFTGRSLGPVEGGGLMDTILALHTDMLIGLPGMLFLGVMGLFFVVALISGVVLYAPFMRRLRFGTLRQGRSARVRRLDQHNLLGVATLGWALVIGLTGAINAFADPLVDNWREGELAGMIAAQSSTEPLAPADYGSLDRAMARAQEALPGRSPQFVGFPGGAWSGPRHYAIFFQGDRPLTSHLLTPALVEADSGRLIDARDMPTLNKALMLSKPLHFGDYGGLLFKLLWAVLDLLTIWVLWTGLLLWMRRAPGRMERRLDELETGAARRSPA</sequence>